<feature type="transmembrane region" description="Helical" evidence="8">
    <location>
        <begin position="931"/>
        <end position="954"/>
    </location>
</feature>
<dbReference type="PANTHER" id="PTHR32063:SF34">
    <property type="entry name" value="MULTIDRUG RESISTANCE PROTEIN MDTC"/>
    <property type="match status" value="1"/>
</dbReference>
<dbReference type="Gene3D" id="3.30.2090.10">
    <property type="entry name" value="Multidrug efflux transporter AcrB TolC docking domain, DN and DC subdomains"/>
    <property type="match status" value="2"/>
</dbReference>
<dbReference type="OrthoDB" id="9042683at2"/>
<name>A0A4V4GS77_9BURK</name>
<feature type="transmembrane region" description="Helical" evidence="8">
    <location>
        <begin position="1013"/>
        <end position="1037"/>
    </location>
</feature>
<dbReference type="RefSeq" id="WP_136571726.1">
    <property type="nucleotide sequence ID" value="NZ_STFG01000001.1"/>
</dbReference>
<evidence type="ECO:0000256" key="5">
    <source>
        <dbReference type="ARBA" id="ARBA00022989"/>
    </source>
</evidence>
<feature type="transmembrane region" description="Helical" evidence="8">
    <location>
        <begin position="883"/>
        <end position="900"/>
    </location>
</feature>
<reference evidence="9 10" key="1">
    <citation type="journal article" date="2015" name="Antonie Van Leeuwenhoek">
        <title>Lampropedia puyangensis sp. nov., isolated from symptomatic bark of Populus ? euramericana canker and emended description of Lampropedia hyalina (Ehrenberg 1832) Lee et al. 2004.</title>
        <authorList>
            <person name="Li Y."/>
            <person name="Wang T."/>
            <person name="Piao C.G."/>
            <person name="Wang L.F."/>
            <person name="Tian G.Z."/>
            <person name="Zhu T.H."/>
            <person name="Guo M.W."/>
        </authorList>
    </citation>
    <scope>NUCLEOTIDE SEQUENCE [LARGE SCALE GENOMIC DNA]</scope>
    <source>
        <strain evidence="9 10">2-bin</strain>
    </source>
</reference>
<keyword evidence="2" id="KW-1003">Cell membrane</keyword>
<protein>
    <submittedName>
        <fullName evidence="9">Acriflavine resistance protein B</fullName>
    </submittedName>
</protein>
<dbReference type="InterPro" id="IPR001036">
    <property type="entry name" value="Acrflvin-R"/>
</dbReference>
<dbReference type="SUPFAM" id="SSF82866">
    <property type="entry name" value="Multidrug efflux transporter AcrB transmembrane domain"/>
    <property type="match status" value="2"/>
</dbReference>
<keyword evidence="1" id="KW-0813">Transport</keyword>
<gene>
    <name evidence="9" type="ORF">E9531_00195</name>
</gene>
<evidence type="ECO:0000256" key="8">
    <source>
        <dbReference type="SAM" id="Phobius"/>
    </source>
</evidence>
<dbReference type="Gene3D" id="3.30.70.1320">
    <property type="entry name" value="Multidrug efflux transporter AcrB pore domain like"/>
    <property type="match status" value="1"/>
</dbReference>
<accession>A0A4V4GS77</accession>
<evidence type="ECO:0000256" key="1">
    <source>
        <dbReference type="ARBA" id="ARBA00022448"/>
    </source>
</evidence>
<evidence type="ECO:0000313" key="9">
    <source>
        <dbReference type="EMBL" id="THU05016.1"/>
    </source>
</evidence>
<evidence type="ECO:0000256" key="6">
    <source>
        <dbReference type="ARBA" id="ARBA00023136"/>
    </source>
</evidence>
<evidence type="ECO:0000256" key="4">
    <source>
        <dbReference type="ARBA" id="ARBA00022692"/>
    </source>
</evidence>
<evidence type="ECO:0000256" key="3">
    <source>
        <dbReference type="ARBA" id="ARBA00022519"/>
    </source>
</evidence>
<dbReference type="Gene3D" id="3.30.70.1440">
    <property type="entry name" value="Multidrug efflux transporter AcrB pore domain"/>
    <property type="match status" value="1"/>
</dbReference>
<feature type="transmembrane region" description="Helical" evidence="8">
    <location>
        <begin position="459"/>
        <end position="479"/>
    </location>
</feature>
<keyword evidence="3" id="KW-0997">Cell inner membrane</keyword>
<evidence type="ECO:0000256" key="2">
    <source>
        <dbReference type="ARBA" id="ARBA00022475"/>
    </source>
</evidence>
<dbReference type="AlphaFoldDB" id="A0A4V4GS77"/>
<dbReference type="PRINTS" id="PR00702">
    <property type="entry name" value="ACRIFLAVINRP"/>
</dbReference>
<keyword evidence="6 8" id="KW-0472">Membrane</keyword>
<feature type="transmembrane region" description="Helical" evidence="8">
    <location>
        <begin position="491"/>
        <end position="514"/>
    </location>
</feature>
<feature type="region of interest" description="Disordered" evidence="7">
    <location>
        <begin position="1055"/>
        <end position="1076"/>
    </location>
</feature>
<dbReference type="SUPFAM" id="SSF82693">
    <property type="entry name" value="Multidrug efflux transporter AcrB pore domain, PN1, PN2, PC1 and PC2 subdomains"/>
    <property type="match status" value="3"/>
</dbReference>
<comment type="caution">
    <text evidence="9">The sequence shown here is derived from an EMBL/GenBank/DDBJ whole genome shotgun (WGS) entry which is preliminary data.</text>
</comment>
<keyword evidence="5 8" id="KW-1133">Transmembrane helix</keyword>
<keyword evidence="10" id="KW-1185">Reference proteome</keyword>
<feature type="transmembrane region" description="Helical" evidence="8">
    <location>
        <begin position="552"/>
        <end position="570"/>
    </location>
</feature>
<dbReference type="InterPro" id="IPR027463">
    <property type="entry name" value="AcrB_DN_DC_subdom"/>
</dbReference>
<dbReference type="SUPFAM" id="SSF82714">
    <property type="entry name" value="Multidrug efflux transporter AcrB TolC docking domain, DN and DC subdomains"/>
    <property type="match status" value="2"/>
</dbReference>
<feature type="transmembrane region" description="Helical" evidence="8">
    <location>
        <begin position="335"/>
        <end position="354"/>
    </location>
</feature>
<organism evidence="9 10">
    <name type="scientific">Lampropedia puyangensis</name>
    <dbReference type="NCBI Taxonomy" id="1330072"/>
    <lineage>
        <taxon>Bacteria</taxon>
        <taxon>Pseudomonadati</taxon>
        <taxon>Pseudomonadota</taxon>
        <taxon>Betaproteobacteria</taxon>
        <taxon>Burkholderiales</taxon>
        <taxon>Comamonadaceae</taxon>
        <taxon>Lampropedia</taxon>
    </lineage>
</organism>
<feature type="transmembrane region" description="Helical" evidence="8">
    <location>
        <begin position="361"/>
        <end position="382"/>
    </location>
</feature>
<evidence type="ECO:0000256" key="7">
    <source>
        <dbReference type="SAM" id="MobiDB-lite"/>
    </source>
</evidence>
<sequence>MHSIARFFIRRPIACVMLAIAMVLAGLLAWRMLAVAPLPQVDFPVIEVRANLPGASPESMASTVAAPLERALGAIAGVTKIQSNSNQGSARVTLEFAFDRNINEAAREVQAAINASRSQLPAGMSGNPTYTKVNPSQAPIMALALSSTSLPAAALYDNASTILAQKIAQITGVGEVTVDGSSLPAVRVQLDAAALIHKGLSMEDVRRAINGANAWRPLGQVETGSQRWQLALSSGMRTAEDFEQLIVHQNAGAVVRLRDVAVVSDSVENRYTAGYHNRNAAVILLISRRQDANIVQTIDAIHAAMPQLQALLPADTNLSVVMDRSPGIRATLSEAQWTLVLTCLLVVAVVWAFLGSLRSALIPAVALPISLIGAFIIMWWQGFSLNNLSLMALIVAAGLVVDDAVVVLENVQRHLHKYRPVLPHTPPYSHANLPHNKSRSRFGVWRAALRGASEVGPTLIAMNAALVVVFIAILFMGGVVEKLFREFSITLVAAIVLSLLVSISLTPALCAHTLSPRNHASSHPFVLHGQALFADFKAMYALTLAWVLRHSWLIVLLMAGLIAANAWLYTHLPKSMLPTQDTGQLSGFVRGDDGFSFQVMQPKVEAFRQHILADPAVADVTGTSGGRGGISNSWFRIRLKPLAERRVSAAEVAARLRASAPSLPGAMLIVNVEQDIRLQTGQHGGEGEYFLALRSDSTSTLRQWARPIGDALEALPELVNVNVPGSEDAQQVELTIDREAAQRLGVGMNAIASALNNAFSQRQVATLYDNLNQYKVVMELDPLFGSEPAALEQVYIINTQGLRVPMSAFSTWRYGLSQDRVFHDSQFAALGIEYGLATGTTELQAKAAIEQALTSLMLPANIYTGERTADTISIEATVKRQPWLILGVLIAVYLVLGMLYESTLHPLTILSTLPCASIGALLALQLSGTPFSLIALLGLFLLIGVVMKNAILMIDFALDAQRRLGLPAQTAIAQAAQQRLRPILMTNFAALLGAMPLVLGFGEGAELRRPQGIAIIGGLAISQLLTLYTTPVLYLYLERLRQWWSPGASRKLAAQTSAPHSNVAPSMPSAPSSASH</sequence>
<feature type="transmembrane region" description="Helical" evidence="8">
    <location>
        <begin position="12"/>
        <end position="33"/>
    </location>
</feature>
<dbReference type="Pfam" id="PF00873">
    <property type="entry name" value="ACR_tran"/>
    <property type="match status" value="1"/>
</dbReference>
<dbReference type="Gene3D" id="3.30.70.1430">
    <property type="entry name" value="Multidrug efflux transporter AcrB pore domain"/>
    <property type="match status" value="2"/>
</dbReference>
<dbReference type="PANTHER" id="PTHR32063">
    <property type="match status" value="1"/>
</dbReference>
<proteinExistence type="predicted"/>
<dbReference type="Proteomes" id="UP000308917">
    <property type="component" value="Unassembled WGS sequence"/>
</dbReference>
<dbReference type="GO" id="GO:0005886">
    <property type="term" value="C:plasma membrane"/>
    <property type="evidence" value="ECO:0007669"/>
    <property type="project" value="TreeGrafter"/>
</dbReference>
<keyword evidence="4 8" id="KW-0812">Transmembrane</keyword>
<evidence type="ECO:0000313" key="10">
    <source>
        <dbReference type="Proteomes" id="UP000308917"/>
    </source>
</evidence>
<dbReference type="GO" id="GO:0042910">
    <property type="term" value="F:xenobiotic transmembrane transporter activity"/>
    <property type="evidence" value="ECO:0007669"/>
    <property type="project" value="TreeGrafter"/>
</dbReference>
<feature type="transmembrane region" description="Helical" evidence="8">
    <location>
        <begin position="983"/>
        <end position="1001"/>
    </location>
</feature>
<dbReference type="Gene3D" id="1.20.1640.10">
    <property type="entry name" value="Multidrug efflux transporter AcrB transmembrane domain"/>
    <property type="match status" value="2"/>
</dbReference>
<feature type="compositionally biased region" description="Low complexity" evidence="7">
    <location>
        <begin position="1064"/>
        <end position="1076"/>
    </location>
</feature>
<dbReference type="EMBL" id="STFG01000001">
    <property type="protein sequence ID" value="THU05016.1"/>
    <property type="molecule type" value="Genomic_DNA"/>
</dbReference>
<dbReference type="FunFam" id="3.30.70.1430:FF:000001">
    <property type="entry name" value="Efflux pump membrane transporter"/>
    <property type="match status" value="1"/>
</dbReference>